<gene>
    <name evidence="1" type="ORF">BIW11_09015</name>
</gene>
<sequence length="159" mass="17377">MLFDFEARASPPYGHRYGADLRLTQILFRCDFVYRDEEASNESSIQDCLKNLPPFASLSLDMNKLVSMIPVAEESCQCVGRAGGAITEIFAAIFTQKLGMQLPECLMKAVRESDSSAGIGSGSTYSFLESIVTSVVSEITNDLLFGRDETRGAHDMGSL</sequence>
<evidence type="ECO:0000313" key="1">
    <source>
        <dbReference type="EMBL" id="OQR74518.1"/>
    </source>
</evidence>
<dbReference type="Proteomes" id="UP000192247">
    <property type="component" value="Unassembled WGS sequence"/>
</dbReference>
<dbReference type="AlphaFoldDB" id="A0A1V9XMD5"/>
<protein>
    <submittedName>
        <fullName evidence="1">Uncharacterized protein</fullName>
    </submittedName>
</protein>
<accession>A0A1V9XMD5</accession>
<dbReference type="OrthoDB" id="10381429at2759"/>
<reference evidence="1 2" key="1">
    <citation type="journal article" date="2017" name="Gigascience">
        <title>Draft genome of the honey bee ectoparasitic mite, Tropilaelaps mercedesae, is shaped by the parasitic life history.</title>
        <authorList>
            <person name="Dong X."/>
            <person name="Armstrong S.D."/>
            <person name="Xia D."/>
            <person name="Makepeace B.L."/>
            <person name="Darby A.C."/>
            <person name="Kadowaki T."/>
        </authorList>
    </citation>
    <scope>NUCLEOTIDE SEQUENCE [LARGE SCALE GENOMIC DNA]</scope>
    <source>
        <strain evidence="1">Wuxi-XJTLU</strain>
    </source>
</reference>
<name>A0A1V9XMD5_9ACAR</name>
<proteinExistence type="predicted"/>
<comment type="caution">
    <text evidence="1">The sequence shown here is derived from an EMBL/GenBank/DDBJ whole genome shotgun (WGS) entry which is preliminary data.</text>
</comment>
<evidence type="ECO:0000313" key="2">
    <source>
        <dbReference type="Proteomes" id="UP000192247"/>
    </source>
</evidence>
<dbReference type="InParanoid" id="A0A1V9XMD5"/>
<keyword evidence="2" id="KW-1185">Reference proteome</keyword>
<dbReference type="EMBL" id="MNPL01007865">
    <property type="protein sequence ID" value="OQR74518.1"/>
    <property type="molecule type" value="Genomic_DNA"/>
</dbReference>
<organism evidence="1 2">
    <name type="scientific">Tropilaelaps mercedesae</name>
    <dbReference type="NCBI Taxonomy" id="418985"/>
    <lineage>
        <taxon>Eukaryota</taxon>
        <taxon>Metazoa</taxon>
        <taxon>Ecdysozoa</taxon>
        <taxon>Arthropoda</taxon>
        <taxon>Chelicerata</taxon>
        <taxon>Arachnida</taxon>
        <taxon>Acari</taxon>
        <taxon>Parasitiformes</taxon>
        <taxon>Mesostigmata</taxon>
        <taxon>Gamasina</taxon>
        <taxon>Dermanyssoidea</taxon>
        <taxon>Laelapidae</taxon>
        <taxon>Tropilaelaps</taxon>
    </lineage>
</organism>